<feature type="transmembrane region" description="Helical" evidence="5">
    <location>
        <begin position="20"/>
        <end position="43"/>
    </location>
</feature>
<keyword evidence="7" id="KW-1185">Reference proteome</keyword>
<feature type="transmembrane region" description="Helical" evidence="5">
    <location>
        <begin position="124"/>
        <end position="141"/>
    </location>
</feature>
<dbReference type="STRING" id="1284197.S8B926"/>
<reference evidence="7" key="2">
    <citation type="submission" date="2013-04" db="EMBL/GenBank/DDBJ databases">
        <title>Genomic mechanisms accounting for the adaptation to parasitism in nematode-trapping fungi.</title>
        <authorList>
            <person name="Ahren D.G."/>
        </authorList>
    </citation>
    <scope>NUCLEOTIDE SEQUENCE [LARGE SCALE GENOMIC DNA]</scope>
    <source>
        <strain evidence="7">CBS 200.50</strain>
    </source>
</reference>
<dbReference type="eggNOG" id="ENOG502QURG">
    <property type="taxonomic scope" value="Eukaryota"/>
</dbReference>
<evidence type="ECO:0008006" key="8">
    <source>
        <dbReference type="Google" id="ProtNLM"/>
    </source>
</evidence>
<proteinExistence type="predicted"/>
<dbReference type="EMBL" id="AQGS01001127">
    <property type="protein sequence ID" value="EPS35573.1"/>
    <property type="molecule type" value="Genomic_DNA"/>
</dbReference>
<evidence type="ECO:0000256" key="5">
    <source>
        <dbReference type="SAM" id="Phobius"/>
    </source>
</evidence>
<feature type="transmembrane region" description="Helical" evidence="5">
    <location>
        <begin position="240"/>
        <end position="262"/>
    </location>
</feature>
<protein>
    <recommendedName>
        <fullName evidence="8">RTA1 like protein</fullName>
    </recommendedName>
</protein>
<dbReference type="GO" id="GO:0016020">
    <property type="term" value="C:membrane"/>
    <property type="evidence" value="ECO:0007669"/>
    <property type="project" value="UniProtKB-SubCell"/>
</dbReference>
<evidence type="ECO:0000256" key="1">
    <source>
        <dbReference type="ARBA" id="ARBA00004141"/>
    </source>
</evidence>
<gene>
    <name evidence="6" type="ORF">H072_11105</name>
</gene>
<comment type="caution">
    <text evidence="6">The sequence shown here is derived from an EMBL/GenBank/DDBJ whole genome shotgun (WGS) entry which is preliminary data.</text>
</comment>
<keyword evidence="2 5" id="KW-0812">Transmembrane</keyword>
<name>S8B926_DACHA</name>
<dbReference type="OrthoDB" id="3358017at2759"/>
<evidence type="ECO:0000256" key="3">
    <source>
        <dbReference type="ARBA" id="ARBA00022989"/>
    </source>
</evidence>
<dbReference type="OMA" id="IVRRTWM"/>
<dbReference type="Proteomes" id="UP000015100">
    <property type="component" value="Unassembled WGS sequence"/>
</dbReference>
<evidence type="ECO:0000256" key="4">
    <source>
        <dbReference type="ARBA" id="ARBA00023136"/>
    </source>
</evidence>
<evidence type="ECO:0000256" key="2">
    <source>
        <dbReference type="ARBA" id="ARBA00022692"/>
    </source>
</evidence>
<dbReference type="AlphaFoldDB" id="S8B926"/>
<dbReference type="InterPro" id="IPR007568">
    <property type="entry name" value="RTA1"/>
</dbReference>
<accession>S8B926</accession>
<dbReference type="PANTHER" id="PTHR31465">
    <property type="entry name" value="PROTEIN RTA1-RELATED"/>
    <property type="match status" value="1"/>
</dbReference>
<dbReference type="HOGENOM" id="CLU_033465_3_1_1"/>
<feature type="transmembrane region" description="Helical" evidence="5">
    <location>
        <begin position="50"/>
        <end position="68"/>
    </location>
</feature>
<comment type="subcellular location">
    <subcellularLocation>
        <location evidence="1">Membrane</location>
        <topology evidence="1">Multi-pass membrane protein</topology>
    </subcellularLocation>
</comment>
<evidence type="ECO:0000313" key="6">
    <source>
        <dbReference type="EMBL" id="EPS35573.1"/>
    </source>
</evidence>
<dbReference type="Pfam" id="PF04479">
    <property type="entry name" value="RTA1"/>
    <property type="match status" value="1"/>
</dbReference>
<dbReference type="PANTHER" id="PTHR31465:SF1">
    <property type="entry name" value="PROTEIN RTA1-RELATED"/>
    <property type="match status" value="1"/>
</dbReference>
<keyword evidence="3 5" id="KW-1133">Transmembrane helix</keyword>
<keyword evidence="4 5" id="KW-0472">Membrane</keyword>
<feature type="transmembrane region" description="Helical" evidence="5">
    <location>
        <begin position="80"/>
        <end position="103"/>
    </location>
</feature>
<feature type="transmembrane region" description="Helical" evidence="5">
    <location>
        <begin position="203"/>
        <end position="220"/>
    </location>
</feature>
<feature type="transmembrane region" description="Helical" evidence="5">
    <location>
        <begin position="161"/>
        <end position="183"/>
    </location>
</feature>
<evidence type="ECO:0000313" key="7">
    <source>
        <dbReference type="Proteomes" id="UP000015100"/>
    </source>
</evidence>
<organism evidence="6 7">
    <name type="scientific">Dactylellina haptotyla (strain CBS 200.50)</name>
    <name type="common">Nematode-trapping fungus</name>
    <name type="synonym">Monacrosporium haptotylum</name>
    <dbReference type="NCBI Taxonomy" id="1284197"/>
    <lineage>
        <taxon>Eukaryota</taxon>
        <taxon>Fungi</taxon>
        <taxon>Dikarya</taxon>
        <taxon>Ascomycota</taxon>
        <taxon>Pezizomycotina</taxon>
        <taxon>Orbiliomycetes</taxon>
        <taxon>Orbiliales</taxon>
        <taxon>Orbiliaceae</taxon>
        <taxon>Dactylellina</taxon>
    </lineage>
</organism>
<reference evidence="6 7" key="1">
    <citation type="journal article" date="2013" name="PLoS Genet.">
        <title>Genomic mechanisms accounting for the adaptation to parasitism in nematode-trapping fungi.</title>
        <authorList>
            <person name="Meerupati T."/>
            <person name="Andersson K.M."/>
            <person name="Friman E."/>
            <person name="Kumar D."/>
            <person name="Tunlid A."/>
            <person name="Ahren D."/>
        </authorList>
    </citation>
    <scope>NUCLEOTIDE SEQUENCE [LARGE SCALE GENOMIC DNA]</scope>
    <source>
        <strain evidence="6 7">CBS 200.50</strain>
    </source>
</reference>
<sequence>MPEIDTSPDNGRGGWVPYLYYPSVPAAGIFVALFTICAAVHIFRLFKYKGWYFIPFIIGIIFEAIGYVGRIGSHYNFNSLGFFIMQSLLILLAPALFAASIYMTLSRIAIALHAEQFLVIRARWLTTFFVTGDVLSFLAQSSGGGLMAGGKPDSAKLGQKVITGGLFIQIFFFCGFIIIATIFHRRLSTSPSHAIEKVKGRKYIWTMYAANGLILIRSMFRVIEYIMPHDGPLLANEAYLYVFDATLMFIVVALYIVVKPYGDLFDEWKRRKDAGGLELTRR</sequence>